<proteinExistence type="predicted"/>
<sequence>MASDIDTAIAEVKPSAGHYVSLGEFEIIGELDYLHIVDFYNIDFYNFAKSDNDIGNYIFLKTLNEKLSLPNPDKKYDFTQVIADALILLRFDGIKFESSVGKGHNLVLFNYHSASYVKYSHKAVFINEVKYKVQSLNINLDINEKIEYCVKNNINEIVERHFGIRDYYKKIHEIPDFKIDRQTN</sequence>
<dbReference type="RefSeq" id="WP_177199378.1">
    <property type="nucleotide sequence ID" value="NZ_FOKI01000012.1"/>
</dbReference>
<evidence type="ECO:0000313" key="3">
    <source>
        <dbReference type="Proteomes" id="UP000198619"/>
    </source>
</evidence>
<feature type="domain" description="RES" evidence="1">
    <location>
        <begin position="2"/>
        <end position="112"/>
    </location>
</feature>
<evidence type="ECO:0000259" key="1">
    <source>
        <dbReference type="Pfam" id="PF08808"/>
    </source>
</evidence>
<name>A0A1I0YD44_9CLOT</name>
<accession>A0A1I0YD44</accession>
<dbReference type="Pfam" id="PF08808">
    <property type="entry name" value="RES"/>
    <property type="match status" value="1"/>
</dbReference>
<dbReference type="EMBL" id="FOKI01000012">
    <property type="protein sequence ID" value="SFB11254.1"/>
    <property type="molecule type" value="Genomic_DNA"/>
</dbReference>
<protein>
    <submittedName>
        <fullName evidence="2">RES domain-containing protein</fullName>
    </submittedName>
</protein>
<dbReference type="Proteomes" id="UP000198619">
    <property type="component" value="Unassembled WGS sequence"/>
</dbReference>
<keyword evidence="3" id="KW-1185">Reference proteome</keyword>
<evidence type="ECO:0000313" key="2">
    <source>
        <dbReference type="EMBL" id="SFB11254.1"/>
    </source>
</evidence>
<gene>
    <name evidence="2" type="ORF">SAMN04488528_1012104</name>
</gene>
<organism evidence="2 3">
    <name type="scientific">Clostridium frigidicarnis</name>
    <dbReference type="NCBI Taxonomy" id="84698"/>
    <lineage>
        <taxon>Bacteria</taxon>
        <taxon>Bacillati</taxon>
        <taxon>Bacillota</taxon>
        <taxon>Clostridia</taxon>
        <taxon>Eubacteriales</taxon>
        <taxon>Clostridiaceae</taxon>
        <taxon>Clostridium</taxon>
    </lineage>
</organism>
<dbReference type="AlphaFoldDB" id="A0A1I0YD44"/>
<reference evidence="2 3" key="1">
    <citation type="submission" date="2016-10" db="EMBL/GenBank/DDBJ databases">
        <authorList>
            <person name="de Groot N.N."/>
        </authorList>
    </citation>
    <scope>NUCLEOTIDE SEQUENCE [LARGE SCALE GENOMIC DNA]</scope>
    <source>
        <strain evidence="2 3">DSM 12271</strain>
    </source>
</reference>
<dbReference type="InterPro" id="IPR014914">
    <property type="entry name" value="RES_dom"/>
</dbReference>